<sequence length="190" mass="21431">MLRGSISTQYVSYRLKFAPPCLPCLSSFAPTHSSAVRAQLRPFPNKSHALGATRLSIFITTVDATHPSPISARLPLARLVFITLRLPKRARPEEAGCIAGKSNAMWGSLRPRLRDSKYPEAHHAAHRGTRQICCLRSHSYLHCLRDWWRISIAPYWRLPPTAFINVGNIAPTSRYQPSSRRMMGRQKTGM</sequence>
<name>A0A8K0RDG0_9PLEO</name>
<dbReference type="AlphaFoldDB" id="A0A8K0RDG0"/>
<protein>
    <submittedName>
        <fullName evidence="1">Uncharacterized protein</fullName>
    </submittedName>
</protein>
<reference evidence="1" key="1">
    <citation type="journal article" date="2021" name="Nat. Commun.">
        <title>Genetic determinants of endophytism in the Arabidopsis root mycobiome.</title>
        <authorList>
            <person name="Mesny F."/>
            <person name="Miyauchi S."/>
            <person name="Thiergart T."/>
            <person name="Pickel B."/>
            <person name="Atanasova L."/>
            <person name="Karlsson M."/>
            <person name="Huettel B."/>
            <person name="Barry K.W."/>
            <person name="Haridas S."/>
            <person name="Chen C."/>
            <person name="Bauer D."/>
            <person name="Andreopoulos W."/>
            <person name="Pangilinan J."/>
            <person name="LaButti K."/>
            <person name="Riley R."/>
            <person name="Lipzen A."/>
            <person name="Clum A."/>
            <person name="Drula E."/>
            <person name="Henrissat B."/>
            <person name="Kohler A."/>
            <person name="Grigoriev I.V."/>
            <person name="Martin F.M."/>
            <person name="Hacquard S."/>
        </authorList>
    </citation>
    <scope>NUCLEOTIDE SEQUENCE</scope>
    <source>
        <strain evidence="1">MPI-SDFR-AT-0120</strain>
    </source>
</reference>
<evidence type="ECO:0000313" key="1">
    <source>
        <dbReference type="EMBL" id="KAH7092337.1"/>
    </source>
</evidence>
<dbReference type="EMBL" id="JAGMVJ010000003">
    <property type="protein sequence ID" value="KAH7092337.1"/>
    <property type="molecule type" value="Genomic_DNA"/>
</dbReference>
<dbReference type="Proteomes" id="UP000813461">
    <property type="component" value="Unassembled WGS sequence"/>
</dbReference>
<comment type="caution">
    <text evidence="1">The sequence shown here is derived from an EMBL/GenBank/DDBJ whole genome shotgun (WGS) entry which is preliminary data.</text>
</comment>
<accession>A0A8K0RDG0</accession>
<organism evidence="1 2">
    <name type="scientific">Paraphoma chrysanthemicola</name>
    <dbReference type="NCBI Taxonomy" id="798071"/>
    <lineage>
        <taxon>Eukaryota</taxon>
        <taxon>Fungi</taxon>
        <taxon>Dikarya</taxon>
        <taxon>Ascomycota</taxon>
        <taxon>Pezizomycotina</taxon>
        <taxon>Dothideomycetes</taxon>
        <taxon>Pleosporomycetidae</taxon>
        <taxon>Pleosporales</taxon>
        <taxon>Pleosporineae</taxon>
        <taxon>Phaeosphaeriaceae</taxon>
        <taxon>Paraphoma</taxon>
    </lineage>
</organism>
<keyword evidence="2" id="KW-1185">Reference proteome</keyword>
<proteinExistence type="predicted"/>
<gene>
    <name evidence="1" type="ORF">FB567DRAFT_236219</name>
</gene>
<evidence type="ECO:0000313" key="2">
    <source>
        <dbReference type="Proteomes" id="UP000813461"/>
    </source>
</evidence>